<name>A0A1W1VTS4_9FIRM</name>
<dbReference type="STRING" id="698762.SAMN00808754_1633"/>
<evidence type="ECO:0000313" key="3">
    <source>
        <dbReference type="Proteomes" id="UP000192569"/>
    </source>
</evidence>
<dbReference type="RefSeq" id="WP_084665244.1">
    <property type="nucleotide sequence ID" value="NZ_LT838272.1"/>
</dbReference>
<feature type="region of interest" description="Disordered" evidence="1">
    <location>
        <begin position="230"/>
        <end position="282"/>
    </location>
</feature>
<keyword evidence="3" id="KW-1185">Reference proteome</keyword>
<dbReference type="Proteomes" id="UP000192569">
    <property type="component" value="Chromosome I"/>
</dbReference>
<feature type="region of interest" description="Disordered" evidence="1">
    <location>
        <begin position="704"/>
        <end position="729"/>
    </location>
</feature>
<feature type="compositionally biased region" description="Basic and acidic residues" evidence="1">
    <location>
        <begin position="242"/>
        <end position="252"/>
    </location>
</feature>
<reference evidence="2 3" key="1">
    <citation type="submission" date="2017-04" db="EMBL/GenBank/DDBJ databases">
        <authorList>
            <person name="Afonso C.L."/>
            <person name="Miller P.J."/>
            <person name="Scott M.A."/>
            <person name="Spackman E."/>
            <person name="Goraichik I."/>
            <person name="Dimitrov K.M."/>
            <person name="Suarez D.L."/>
            <person name="Swayne D.E."/>
        </authorList>
    </citation>
    <scope>NUCLEOTIDE SEQUENCE [LARGE SCALE GENOMIC DNA]</scope>
    <source>
        <strain evidence="2 3">ToBE</strain>
    </source>
</reference>
<organism evidence="2 3">
    <name type="scientific">Thermanaeromonas toyohensis ToBE</name>
    <dbReference type="NCBI Taxonomy" id="698762"/>
    <lineage>
        <taxon>Bacteria</taxon>
        <taxon>Bacillati</taxon>
        <taxon>Bacillota</taxon>
        <taxon>Clostridia</taxon>
        <taxon>Neomoorellales</taxon>
        <taxon>Neomoorellaceae</taxon>
        <taxon>Thermanaeromonas</taxon>
    </lineage>
</organism>
<accession>A0A1W1VTS4</accession>
<dbReference type="EMBL" id="LT838272">
    <property type="protein sequence ID" value="SMB96759.1"/>
    <property type="molecule type" value="Genomic_DNA"/>
</dbReference>
<proteinExistence type="predicted"/>
<gene>
    <name evidence="2" type="ORF">SAMN00808754_1633</name>
</gene>
<sequence length="887" mass="99239">MESGSTNQWKGPAAWEDLEAEALSRAGRTDLEVWQQFFQIFRARKKKGQKIKLLEKLCENKFPFTAEIRNLADYPVVEDVFMRTGKLFTRRDVEALWDCKYLVPKYWLFVYAKYLHGHVREYATALLREHQELVLLLLLWSLYWDDSGVRLEVGLKNRLDHGSACLCRDSLRNIVLNEWDRVLDVLKTSIKFGDKWDQKNWTTYIHTRAGRIRKCLAEYAGVTLADAAQKPAGSRPLAGPDGRSRENRRACEEGMPAWSNGQERKLDAGSEGKAAQSGKGRDLLRPDVPKMWLELFSRPVRWMELDPAVREQYLKKAEEAAVSQKAAEVKRILEMLASGSFPILVSDSEAYSQMWQFAALLYRRFWRVWLDAHCFNVYSGSRQEDLGSREAGYWDKLFRQAVYRHGPEYVLSAISRNPGKEGIARAGTYHVLRHWFQRTKAGVVGCGTPAEAIGVLQSLSAKVRGVRGVLAAAGFRAEAVLGGVFKDFHNGRLLKLFDALVGDVLEKVRALCPFRDAGWALDRVAAVLADMEEAGLPVGVETAGRIERERGLVRSLLCRLAALAAQAYRLREEQEKCRKKEEAGFRETLIQLLYSNPYTGRSVRRAWGVCLRAWLGREFGLPPEGIVARVASSFLRACGYVAVRVKQQGGMLLTRWWLNGGGSTGFRFVPARDPRWNNPLEEIQALYALAVAADACCRFLPGRSGGGNSTRERSQGSPPGSPARKGGFAASALRPRYPRSAKVQIDEGRSGYRCGNGEQKQRAHQVCGHFRRLLPGQKASEKALENALLYAGLVFLPEGFTFVRPHVRGGIPPGPDVFSATVYAQSVAYLLDLCAAGAAAGRGMDPKVFGFEVRVSRSGRYYESFRRVGDPLKAADGLRCSGHFGAE</sequence>
<protein>
    <submittedName>
        <fullName evidence="2">Uncharacterized protein</fullName>
    </submittedName>
</protein>
<evidence type="ECO:0000256" key="1">
    <source>
        <dbReference type="SAM" id="MobiDB-lite"/>
    </source>
</evidence>
<dbReference type="AlphaFoldDB" id="A0A1W1VTS4"/>
<evidence type="ECO:0000313" key="2">
    <source>
        <dbReference type="EMBL" id="SMB96759.1"/>
    </source>
</evidence>
<dbReference type="OrthoDB" id="3304871at2"/>